<dbReference type="EMBL" id="CP000621">
    <property type="protein sequence ID" value="ABO60616.1"/>
    <property type="molecule type" value="Genomic_DNA"/>
</dbReference>
<evidence type="ECO:0000313" key="2">
    <source>
        <dbReference type="Proteomes" id="UP000002287"/>
    </source>
</evidence>
<keyword evidence="1" id="KW-0614">Plasmid</keyword>
<sequence>MSIFDEVTQRVSSQIASRVGRLVSGFSAVGAGRALLQTAVGKIAPKASGPLNKALNGDYLGAGLDALRQTKIGQKIEQTLNGKLISDLLFKSNRNQLLGGITPYEAQQICAEVQATQYAKKNLFFVEILDFYPDQGGTQGQSSGLFNLFATNISIGPLTISGEGRAIGAGVMDVIHGSERTEMRITTLDDSYGSIKRWFQTRCDLLAHSDGTFGVPADYLVQVRILHAAINDDVMQRYGGYEEKYIMRCGSLETELNRAEDGMQEIQMSFVQFDSFMFDQT</sequence>
<name>A4JWG3_BURVG</name>
<dbReference type="AlphaFoldDB" id="A4JWG3"/>
<dbReference type="Proteomes" id="UP000002287">
    <property type="component" value="Plasmid pBVIE05"/>
</dbReference>
<dbReference type="HOGENOM" id="CLU_917752_0_0_4"/>
<geneLocation type="plasmid" evidence="1 2">
    <name>pBVIE05</name>
</geneLocation>
<reference evidence="1 2" key="1">
    <citation type="submission" date="2007-03" db="EMBL/GenBank/DDBJ databases">
        <title>Complete sequence of plasmid pBVIE05 of Burkholderia vietnamiensis G4.</title>
        <authorList>
            <consortium name="US DOE Joint Genome Institute"/>
            <person name="Copeland A."/>
            <person name="Lucas S."/>
            <person name="Lapidus A."/>
            <person name="Barry K."/>
            <person name="Detter J.C."/>
            <person name="Glavina del Rio T."/>
            <person name="Hammon N."/>
            <person name="Israni S."/>
            <person name="Dalin E."/>
            <person name="Tice H."/>
            <person name="Pitluck S."/>
            <person name="Chain P."/>
            <person name="Malfatti S."/>
            <person name="Shin M."/>
            <person name="Vergez L."/>
            <person name="Schmutz J."/>
            <person name="Larimer F."/>
            <person name="Land M."/>
            <person name="Hauser L."/>
            <person name="Kyrpides N."/>
            <person name="Tiedje J."/>
            <person name="Richardson P."/>
        </authorList>
    </citation>
    <scope>NUCLEOTIDE SEQUENCE [LARGE SCALE GENOMIC DNA]</scope>
    <source>
        <strain evidence="2">G4 / LMG 22486</strain>
        <plasmid evidence="1 2">pBVIE05</plasmid>
    </source>
</reference>
<organism evidence="1 2">
    <name type="scientific">Burkholderia vietnamiensis (strain G4 / LMG 22486)</name>
    <name type="common">Burkholderia cepacia (strain R1808)</name>
    <dbReference type="NCBI Taxonomy" id="269482"/>
    <lineage>
        <taxon>Bacteria</taxon>
        <taxon>Pseudomonadati</taxon>
        <taxon>Pseudomonadota</taxon>
        <taxon>Betaproteobacteria</taxon>
        <taxon>Burkholderiales</taxon>
        <taxon>Burkholderiaceae</taxon>
        <taxon>Burkholderia</taxon>
        <taxon>Burkholderia cepacia complex</taxon>
    </lineage>
</organism>
<evidence type="ECO:0000313" key="1">
    <source>
        <dbReference type="EMBL" id="ABO60616.1"/>
    </source>
</evidence>
<gene>
    <name evidence="1" type="ordered locus">Bcep1808_7746</name>
</gene>
<dbReference type="KEGG" id="bvi:Bcep1808_7746"/>
<protein>
    <submittedName>
        <fullName evidence="1">Uncharacterized protein</fullName>
    </submittedName>
</protein>
<accession>A4JWG3</accession>
<proteinExistence type="predicted"/>